<comment type="caution">
    <text evidence="1">The sequence shown here is derived from an EMBL/GenBank/DDBJ whole genome shotgun (WGS) entry which is preliminary data.</text>
</comment>
<dbReference type="InterPro" id="IPR011032">
    <property type="entry name" value="GroES-like_sf"/>
</dbReference>
<organism evidence="1 2">
    <name type="scientific">Streptomyces griseochromogenes</name>
    <dbReference type="NCBI Taxonomy" id="68214"/>
    <lineage>
        <taxon>Bacteria</taxon>
        <taxon>Bacillati</taxon>
        <taxon>Actinomycetota</taxon>
        <taxon>Actinomycetes</taxon>
        <taxon>Kitasatosporales</taxon>
        <taxon>Streptomycetaceae</taxon>
        <taxon>Streptomyces</taxon>
    </lineage>
</organism>
<name>A0ABS4LRT9_9ACTN</name>
<gene>
    <name evidence="1" type="ORF">J2Z21_002873</name>
</gene>
<sequence length="60" mass="6319">MTAMTRAVRFDQYGGRDELSIADVDVPVPAPGQGSDFAGVVVGTGAELLGWTWERAGHAE</sequence>
<dbReference type="EMBL" id="JAGGLP010000005">
    <property type="protein sequence ID" value="MBP2049937.1"/>
    <property type="molecule type" value="Genomic_DNA"/>
</dbReference>
<proteinExistence type="predicted"/>
<evidence type="ECO:0000313" key="2">
    <source>
        <dbReference type="Proteomes" id="UP001519309"/>
    </source>
</evidence>
<evidence type="ECO:0000313" key="1">
    <source>
        <dbReference type="EMBL" id="MBP2049937.1"/>
    </source>
</evidence>
<dbReference type="SUPFAM" id="SSF50129">
    <property type="entry name" value="GroES-like"/>
    <property type="match status" value="1"/>
</dbReference>
<keyword evidence="2" id="KW-1185">Reference proteome</keyword>
<reference evidence="1 2" key="1">
    <citation type="submission" date="2021-03" db="EMBL/GenBank/DDBJ databases">
        <title>Genomic Encyclopedia of Type Strains, Phase IV (KMG-IV): sequencing the most valuable type-strain genomes for metagenomic binning, comparative biology and taxonomic classification.</title>
        <authorList>
            <person name="Goeker M."/>
        </authorList>
    </citation>
    <scope>NUCLEOTIDE SEQUENCE [LARGE SCALE GENOMIC DNA]</scope>
    <source>
        <strain evidence="1 2">DSM 40499</strain>
    </source>
</reference>
<accession>A0ABS4LRT9</accession>
<protein>
    <submittedName>
        <fullName evidence="1">NADPH:quinone reductase-like Zn-dependent oxidoreductase</fullName>
    </submittedName>
</protein>
<dbReference type="Proteomes" id="UP001519309">
    <property type="component" value="Unassembled WGS sequence"/>
</dbReference>